<dbReference type="Pfam" id="PF03636">
    <property type="entry name" value="Glyco_hydro_65N"/>
    <property type="match status" value="1"/>
</dbReference>
<dbReference type="InterPro" id="IPR008928">
    <property type="entry name" value="6-hairpin_glycosidase_sf"/>
</dbReference>
<dbReference type="Gene3D" id="2.70.98.40">
    <property type="entry name" value="Glycoside hydrolase, family 65, N-terminal domain"/>
    <property type="match status" value="1"/>
</dbReference>
<gene>
    <name evidence="7" type="ORF">KDK_04070</name>
</gene>
<dbReference type="InterPro" id="IPR005195">
    <property type="entry name" value="Glyco_hydro_65_M"/>
</dbReference>
<keyword evidence="3" id="KW-0808">Transferase</keyword>
<dbReference type="InterPro" id="IPR011013">
    <property type="entry name" value="Gal_mutarotase_sf_dom"/>
</dbReference>
<dbReference type="SUPFAM" id="SSF48208">
    <property type="entry name" value="Six-hairpin glycosidases"/>
    <property type="match status" value="1"/>
</dbReference>
<feature type="domain" description="Glycoside hydrolase family 65 central catalytic" evidence="5">
    <location>
        <begin position="314"/>
        <end position="692"/>
    </location>
</feature>
<dbReference type="GO" id="GO:0016757">
    <property type="term" value="F:glycosyltransferase activity"/>
    <property type="evidence" value="ECO:0007669"/>
    <property type="project" value="UniProtKB-KW"/>
</dbReference>
<dbReference type="InterPro" id="IPR017045">
    <property type="entry name" value="Malt_Pase/Glycosyl_Hdrlase"/>
</dbReference>
<dbReference type="AlphaFoldDB" id="A0A402ABY2"/>
<evidence type="ECO:0000313" key="7">
    <source>
        <dbReference type="EMBL" id="GCE16607.1"/>
    </source>
</evidence>
<evidence type="ECO:0000256" key="3">
    <source>
        <dbReference type="ARBA" id="ARBA00022679"/>
    </source>
</evidence>
<dbReference type="GO" id="GO:0004553">
    <property type="term" value="F:hydrolase activity, hydrolyzing O-glycosyl compounds"/>
    <property type="evidence" value="ECO:0007669"/>
    <property type="project" value="TreeGrafter"/>
</dbReference>
<accession>A0A402ABY2</accession>
<evidence type="ECO:0000256" key="4">
    <source>
        <dbReference type="PIRSR" id="PIRSR036289-50"/>
    </source>
</evidence>
<dbReference type="SUPFAM" id="SSF74650">
    <property type="entry name" value="Galactose mutarotase-like"/>
    <property type="match status" value="1"/>
</dbReference>
<name>A0A402ABY2_9CHLR</name>
<reference evidence="8" key="1">
    <citation type="submission" date="2018-12" db="EMBL/GenBank/DDBJ databases">
        <title>Tengunoibacter tsumagoiensis gen. nov., sp. nov., Dictyobacter kobayashii sp. nov., D. alpinus sp. nov., and D. joshuensis sp. nov. and description of Dictyobacteraceae fam. nov. within the order Ktedonobacterales isolated from Tengu-no-mugimeshi.</title>
        <authorList>
            <person name="Wang C.M."/>
            <person name="Zheng Y."/>
            <person name="Sakai Y."/>
            <person name="Toyoda A."/>
            <person name="Minakuchi Y."/>
            <person name="Abe K."/>
            <person name="Yokota A."/>
            <person name="Yabe S."/>
        </authorList>
    </citation>
    <scope>NUCLEOTIDE SEQUENCE [LARGE SCALE GENOMIC DNA]</scope>
    <source>
        <strain evidence="8">Uno11</strain>
    </source>
</reference>
<dbReference type="GO" id="GO:0005975">
    <property type="term" value="P:carbohydrate metabolic process"/>
    <property type="evidence" value="ECO:0007669"/>
    <property type="project" value="InterPro"/>
</dbReference>
<evidence type="ECO:0000313" key="8">
    <source>
        <dbReference type="Proteomes" id="UP000287188"/>
    </source>
</evidence>
<feature type="active site" description="Proton donor" evidence="4">
    <location>
        <position position="490"/>
    </location>
</feature>
<sequence length="738" mass="84042">MGNLWQVNEDSFSTNLKQIQSQETVFTIGNGYFCTRGTFEEGYPHETPATLLFGVFDSVPVSKEELANAPDWIGIQLFVNNERFRLDKGKLLAYTRSLNLQNGVLTRTVHWESPAGIRVRINSERFASLADEHLGLIRYSVTVDESPKDLPVAISLRANFNAARGNYDVMHWETTDQGHSSDLLWLQSETRKTNVTLVQTMSFNADTTAFQKEFVDGDIEPSIRLVGSLNPQESVTTEKTVVMCTSRDSDDPLKSALAHHQKILNTAAEETAGNAHNVFIFDYQLQKQDEAWAHFWQQADILIEGDDKAQVGVRYNLYQLRINASDDDSRYSIAAKGMTGFGYRGHVFHDTEVFMLPFFTYELPHIARNLLLYRYHLLPAARKKAASNGYAGAQYPWESTLNGEETTPPSIVHPETGEVIPVLNGFIELHITSSIAHATWEYWRVTADEKFMRDYGVEMLLSTALFWDSRAEKNEQQNDYTISNVIGPDEWHEHVNNNAHTNFMAKYNIKIALEALKWLQKTAPSKANALIEQLDLTDERIAHMQDVQEHLRIPQDPVTGLLEQFDGFFKLAKFDQEKYKGRKDSYQGILGVHEIQKYQLIKQADVLMLLTMLRQEFDYDTKKVNWDYYFPITDHDYGSSLTPALHAILGSELGHTEEAYQMFMKGTLVDLENLRGNTPEGIHAACAGAVWQATVFGFAGLRVTEEGYTTDPHLPHNWQRLSFQFKHKGEPVHIDLKP</sequence>
<evidence type="ECO:0000259" key="5">
    <source>
        <dbReference type="Pfam" id="PF03632"/>
    </source>
</evidence>
<dbReference type="InterPro" id="IPR012341">
    <property type="entry name" value="6hp_glycosidase-like_sf"/>
</dbReference>
<evidence type="ECO:0000256" key="1">
    <source>
        <dbReference type="ARBA" id="ARBA00006768"/>
    </source>
</evidence>
<dbReference type="PANTHER" id="PTHR11051:SF8">
    <property type="entry name" value="PROTEIN-GLUCOSYLGALACTOSYLHYDROXYLYSINE GLUCOSIDASE"/>
    <property type="match status" value="1"/>
</dbReference>
<dbReference type="RefSeq" id="WP_161977032.1">
    <property type="nucleotide sequence ID" value="NZ_BIFS01000001.1"/>
</dbReference>
<dbReference type="Gene3D" id="2.60.420.10">
    <property type="entry name" value="Maltose phosphorylase, domain 3"/>
    <property type="match status" value="1"/>
</dbReference>
<dbReference type="GO" id="GO:0030246">
    <property type="term" value="F:carbohydrate binding"/>
    <property type="evidence" value="ECO:0007669"/>
    <property type="project" value="InterPro"/>
</dbReference>
<evidence type="ECO:0000256" key="2">
    <source>
        <dbReference type="ARBA" id="ARBA00022676"/>
    </source>
</evidence>
<comment type="similarity">
    <text evidence="1">Belongs to the glycosyl hydrolase 65 family.</text>
</comment>
<comment type="caution">
    <text evidence="7">The sequence shown here is derived from an EMBL/GenBank/DDBJ whole genome shotgun (WGS) entry which is preliminary data.</text>
</comment>
<keyword evidence="2" id="KW-0328">Glycosyltransferase</keyword>
<dbReference type="EMBL" id="BIFS01000001">
    <property type="protein sequence ID" value="GCE16607.1"/>
    <property type="molecule type" value="Genomic_DNA"/>
</dbReference>
<evidence type="ECO:0000259" key="6">
    <source>
        <dbReference type="Pfam" id="PF03636"/>
    </source>
</evidence>
<protein>
    <submittedName>
        <fullName evidence="7">Kojibiose phosphorylase</fullName>
    </submittedName>
</protein>
<dbReference type="Pfam" id="PF03632">
    <property type="entry name" value="Glyco_hydro_65m"/>
    <property type="match status" value="1"/>
</dbReference>
<dbReference type="Gene3D" id="1.50.10.10">
    <property type="match status" value="1"/>
</dbReference>
<organism evidence="7 8">
    <name type="scientific">Dictyobacter kobayashii</name>
    <dbReference type="NCBI Taxonomy" id="2014872"/>
    <lineage>
        <taxon>Bacteria</taxon>
        <taxon>Bacillati</taxon>
        <taxon>Chloroflexota</taxon>
        <taxon>Ktedonobacteria</taxon>
        <taxon>Ktedonobacterales</taxon>
        <taxon>Dictyobacteraceae</taxon>
        <taxon>Dictyobacter</taxon>
    </lineage>
</organism>
<dbReference type="PANTHER" id="PTHR11051">
    <property type="entry name" value="GLYCOSYL HYDROLASE-RELATED"/>
    <property type="match status" value="1"/>
</dbReference>
<proteinExistence type="inferred from homology"/>
<dbReference type="PIRSF" id="PIRSF036289">
    <property type="entry name" value="Glycosyl_hydrolase_malt_phosph"/>
    <property type="match status" value="1"/>
</dbReference>
<dbReference type="InterPro" id="IPR005196">
    <property type="entry name" value="Glyco_hydro_65_N"/>
</dbReference>
<dbReference type="Proteomes" id="UP000287188">
    <property type="component" value="Unassembled WGS sequence"/>
</dbReference>
<feature type="domain" description="Glycoside hydrolase family 65 N-terminal" evidence="6">
    <location>
        <begin position="16"/>
        <end position="247"/>
    </location>
</feature>
<dbReference type="InterPro" id="IPR037018">
    <property type="entry name" value="GH65_N"/>
</dbReference>
<keyword evidence="8" id="KW-1185">Reference proteome</keyword>